<dbReference type="SUPFAM" id="SSF101898">
    <property type="entry name" value="NHL repeat"/>
    <property type="match status" value="1"/>
</dbReference>
<dbReference type="Gene3D" id="2.120.10.30">
    <property type="entry name" value="TolB, C-terminal domain"/>
    <property type="match status" value="1"/>
</dbReference>
<evidence type="ECO:0000256" key="12">
    <source>
        <dbReference type="PROSITE-ProRule" id="PRU00124"/>
    </source>
</evidence>
<keyword evidence="10" id="KW-0675">Receptor</keyword>
<dbReference type="GO" id="GO:0016324">
    <property type="term" value="C:apical plasma membrane"/>
    <property type="evidence" value="ECO:0007669"/>
    <property type="project" value="TreeGrafter"/>
</dbReference>
<feature type="disulfide bond" evidence="12">
    <location>
        <begin position="189"/>
        <end position="207"/>
    </location>
</feature>
<dbReference type="GO" id="GO:0012505">
    <property type="term" value="C:endomembrane system"/>
    <property type="evidence" value="ECO:0007669"/>
    <property type="project" value="UniProtKB-SubCell"/>
</dbReference>
<keyword evidence="11" id="KW-0325">Glycoprotein</keyword>
<dbReference type="InterPro" id="IPR011042">
    <property type="entry name" value="6-blade_b-propeller_TolB-like"/>
</dbReference>
<evidence type="ECO:0000256" key="14">
    <source>
        <dbReference type="SAM" id="Phobius"/>
    </source>
</evidence>
<keyword evidence="15" id="KW-1185">Reference proteome</keyword>
<dbReference type="PANTHER" id="PTHR22722">
    <property type="entry name" value="LOW-DENSITY LIPOPROTEIN RECEPTOR-RELATED PROTEIN 2-RELATED"/>
    <property type="match status" value="1"/>
</dbReference>
<evidence type="ECO:0000256" key="8">
    <source>
        <dbReference type="ARBA" id="ARBA00023136"/>
    </source>
</evidence>
<evidence type="ECO:0000256" key="10">
    <source>
        <dbReference type="ARBA" id="ARBA00023170"/>
    </source>
</evidence>
<dbReference type="PANTHER" id="PTHR22722:SF14">
    <property type="entry name" value="MEGALIN, ISOFORM A"/>
    <property type="match status" value="1"/>
</dbReference>
<organism evidence="15 16">
    <name type="scientific">Romanomermis culicivorax</name>
    <name type="common">Nematode worm</name>
    <dbReference type="NCBI Taxonomy" id="13658"/>
    <lineage>
        <taxon>Eukaryota</taxon>
        <taxon>Metazoa</taxon>
        <taxon>Ecdysozoa</taxon>
        <taxon>Nematoda</taxon>
        <taxon>Enoplea</taxon>
        <taxon>Dorylaimia</taxon>
        <taxon>Mermithida</taxon>
        <taxon>Mermithoidea</taxon>
        <taxon>Mermithidae</taxon>
        <taxon>Romanomermis</taxon>
    </lineage>
</organism>
<feature type="disulfide bond" evidence="12">
    <location>
        <begin position="201"/>
        <end position="216"/>
    </location>
</feature>
<feature type="repeat" description="LDL-receptor class B" evidence="13">
    <location>
        <begin position="394"/>
        <end position="436"/>
    </location>
</feature>
<dbReference type="CDD" id="cd00112">
    <property type="entry name" value="LDLa"/>
    <property type="match status" value="2"/>
</dbReference>
<dbReference type="AlphaFoldDB" id="A0A915K651"/>
<dbReference type="InterPro" id="IPR000033">
    <property type="entry name" value="LDLR_classB_rpt"/>
</dbReference>
<evidence type="ECO:0000256" key="3">
    <source>
        <dbReference type="ARBA" id="ARBA00022536"/>
    </source>
</evidence>
<dbReference type="InterPro" id="IPR051221">
    <property type="entry name" value="LDLR-related"/>
</dbReference>
<dbReference type="PRINTS" id="PR00261">
    <property type="entry name" value="LDLRECEPTOR"/>
</dbReference>
<name>A0A915K651_ROMCU</name>
<dbReference type="InterPro" id="IPR023415">
    <property type="entry name" value="LDLR_class-A_CS"/>
</dbReference>
<accession>A0A915K651</accession>
<evidence type="ECO:0000256" key="4">
    <source>
        <dbReference type="ARBA" id="ARBA00022583"/>
    </source>
</evidence>
<dbReference type="Pfam" id="PF00057">
    <property type="entry name" value="Ldl_recept_a"/>
    <property type="match status" value="2"/>
</dbReference>
<dbReference type="Gene3D" id="4.10.400.10">
    <property type="entry name" value="Low-density Lipoprotein Receptor"/>
    <property type="match status" value="2"/>
</dbReference>
<dbReference type="GO" id="GO:0006898">
    <property type="term" value="P:receptor-mediated endocytosis"/>
    <property type="evidence" value="ECO:0007669"/>
    <property type="project" value="TreeGrafter"/>
</dbReference>
<dbReference type="Pfam" id="PF00058">
    <property type="entry name" value="Ldl_recept_b"/>
    <property type="match status" value="1"/>
</dbReference>
<evidence type="ECO:0000313" key="16">
    <source>
        <dbReference type="WBParaSite" id="nRc.2.0.1.t33813-RA"/>
    </source>
</evidence>
<keyword evidence="3" id="KW-0245">EGF-like domain</keyword>
<protein>
    <submittedName>
        <fullName evidence="16">Uncharacterized protein</fullName>
    </submittedName>
</protein>
<evidence type="ECO:0000256" key="9">
    <source>
        <dbReference type="ARBA" id="ARBA00023157"/>
    </source>
</evidence>
<dbReference type="SMART" id="SM00192">
    <property type="entry name" value="LDLa"/>
    <property type="match status" value="2"/>
</dbReference>
<keyword evidence="8 14" id="KW-0472">Membrane</keyword>
<dbReference type="InterPro" id="IPR036055">
    <property type="entry name" value="LDL_receptor-like_sf"/>
</dbReference>
<dbReference type="InterPro" id="IPR002172">
    <property type="entry name" value="LDrepeatLR_classA_rpt"/>
</dbReference>
<dbReference type="PROSITE" id="PS01209">
    <property type="entry name" value="LDLRA_1"/>
    <property type="match status" value="2"/>
</dbReference>
<keyword evidence="5 14" id="KW-0812">Transmembrane</keyword>
<dbReference type="PROSITE" id="PS51120">
    <property type="entry name" value="LDLRB"/>
    <property type="match status" value="1"/>
</dbReference>
<feature type="transmembrane region" description="Helical" evidence="14">
    <location>
        <begin position="59"/>
        <end position="74"/>
    </location>
</feature>
<comment type="caution">
    <text evidence="12">Lacks conserved residue(s) required for the propagation of feature annotation.</text>
</comment>
<keyword evidence="9 12" id="KW-1015">Disulfide bond</keyword>
<keyword evidence="6" id="KW-0677">Repeat</keyword>
<dbReference type="Proteomes" id="UP000887565">
    <property type="component" value="Unplaced"/>
</dbReference>
<dbReference type="PROSITE" id="PS50068">
    <property type="entry name" value="LDLRA_2"/>
    <property type="match status" value="2"/>
</dbReference>
<dbReference type="GO" id="GO:0042562">
    <property type="term" value="F:hormone binding"/>
    <property type="evidence" value="ECO:0007669"/>
    <property type="project" value="TreeGrafter"/>
</dbReference>
<proteinExistence type="predicted"/>
<evidence type="ECO:0000256" key="13">
    <source>
        <dbReference type="PROSITE-ProRule" id="PRU00461"/>
    </source>
</evidence>
<evidence type="ECO:0000256" key="11">
    <source>
        <dbReference type="ARBA" id="ARBA00023180"/>
    </source>
</evidence>
<evidence type="ECO:0000256" key="2">
    <source>
        <dbReference type="ARBA" id="ARBA00004308"/>
    </source>
</evidence>
<dbReference type="GO" id="GO:0043235">
    <property type="term" value="C:receptor complex"/>
    <property type="evidence" value="ECO:0007669"/>
    <property type="project" value="TreeGrafter"/>
</dbReference>
<sequence length="437" mass="49902">MLRRHSKQRSEGCGDLGSCTSRSAWFTRMDRAVNNQCMHIMDNNFDAAIFLVMRCVRHIVPRLWVIIIIIWWVIREAKMICRGRLASLGRGTGAGGGWGLRWFNNDEGFRRVGSGDGLIIASSGGGAWPRYFDCNPISDQNCTKSQFQCETSKNCISALFLCDGYNDCDDKSDEDTMSCKWRKDCDFRCENGHCISSSFRCDSFDHCGDYSDEKDCALDICQEFGVCSQKCQISHKKSPKCFCDEGYESEWWNAKRCRATGKAAVLLIATHDQIRSIDPYSQEHYDNIFPLDPTAISPNMRIESMDFYHLNYNRDRRFLPYHVKNESQQFLLLFIDHASDRSSSIKGAILSMKNLRPSNQIRRSERSSTDNDEIITFVDKVERPKSLVLDWLHLHIYWTDGSLGSIWVAKLNANVSNILIVENLYEPSALAVSPETG</sequence>
<comment type="subcellular location">
    <subcellularLocation>
        <location evidence="2">Endomembrane system</location>
    </subcellularLocation>
    <subcellularLocation>
        <location evidence="1">Membrane</location>
        <topology evidence="1">Single-pass membrane protein</topology>
    </subcellularLocation>
</comment>
<evidence type="ECO:0000256" key="7">
    <source>
        <dbReference type="ARBA" id="ARBA00022989"/>
    </source>
</evidence>
<evidence type="ECO:0000256" key="6">
    <source>
        <dbReference type="ARBA" id="ARBA00022737"/>
    </source>
</evidence>
<dbReference type="WBParaSite" id="nRc.2.0.1.t33813-RA">
    <property type="protein sequence ID" value="nRc.2.0.1.t33813-RA"/>
    <property type="gene ID" value="nRc.2.0.1.g33813"/>
</dbReference>
<reference evidence="16" key="1">
    <citation type="submission" date="2022-11" db="UniProtKB">
        <authorList>
            <consortium name="WormBaseParasite"/>
        </authorList>
    </citation>
    <scope>IDENTIFICATION</scope>
</reference>
<keyword evidence="4" id="KW-0254">Endocytosis</keyword>
<evidence type="ECO:0000313" key="15">
    <source>
        <dbReference type="Proteomes" id="UP000887565"/>
    </source>
</evidence>
<keyword evidence="7 14" id="KW-1133">Transmembrane helix</keyword>
<evidence type="ECO:0000256" key="5">
    <source>
        <dbReference type="ARBA" id="ARBA00022692"/>
    </source>
</evidence>
<dbReference type="SUPFAM" id="SSF57424">
    <property type="entry name" value="LDL receptor-like module"/>
    <property type="match status" value="2"/>
</dbReference>
<evidence type="ECO:0000256" key="1">
    <source>
        <dbReference type="ARBA" id="ARBA00004167"/>
    </source>
</evidence>